<dbReference type="GO" id="GO:0015344">
    <property type="term" value="F:siderophore uptake transmembrane transporter activity"/>
    <property type="evidence" value="ECO:0007669"/>
    <property type="project" value="TreeGrafter"/>
</dbReference>
<reference evidence="3" key="1">
    <citation type="journal article" date="2022" name="Int. J. Syst. Evol. Microbiol.">
        <title>Prevotella lacticifex sp. nov., isolated from the rumen of cows.</title>
        <authorList>
            <person name="Shinkai T."/>
            <person name="Ikeyama N."/>
            <person name="Kumagai M."/>
            <person name="Ohmori H."/>
            <person name="Sakamoto M."/>
            <person name="Ohkuma M."/>
            <person name="Mitsumori M."/>
        </authorList>
    </citation>
    <scope>NUCLEOTIDE SEQUENCE</scope>
    <source>
        <strain evidence="3">R5076</strain>
    </source>
</reference>
<evidence type="ECO:0000256" key="2">
    <source>
        <dbReference type="SAM" id="SignalP"/>
    </source>
</evidence>
<dbReference type="GO" id="GO:0044718">
    <property type="term" value="P:siderophore transmembrane transport"/>
    <property type="evidence" value="ECO:0007669"/>
    <property type="project" value="TreeGrafter"/>
</dbReference>
<name>A0A9R1CBF8_9BACT</name>
<keyword evidence="4" id="KW-1185">Reference proteome</keyword>
<dbReference type="Proteomes" id="UP000825483">
    <property type="component" value="Unassembled WGS sequence"/>
</dbReference>
<feature type="signal peptide" evidence="2">
    <location>
        <begin position="1"/>
        <end position="20"/>
    </location>
</feature>
<dbReference type="SUPFAM" id="SSF49464">
    <property type="entry name" value="Carboxypeptidase regulatory domain-like"/>
    <property type="match status" value="1"/>
</dbReference>
<dbReference type="AlphaFoldDB" id="A0A9R1CBF8"/>
<dbReference type="PANTHER" id="PTHR30069:SF29">
    <property type="entry name" value="HEMOGLOBIN AND HEMOGLOBIN-HAPTOGLOBIN-BINDING PROTEIN 1-RELATED"/>
    <property type="match status" value="1"/>
</dbReference>
<comment type="caution">
    <text evidence="3">The sequence shown here is derived from an EMBL/GenBank/DDBJ whole genome shotgun (WGS) entry which is preliminary data.</text>
</comment>
<dbReference type="SUPFAM" id="SSF56935">
    <property type="entry name" value="Porins"/>
    <property type="match status" value="1"/>
</dbReference>
<dbReference type="InterPro" id="IPR039426">
    <property type="entry name" value="TonB-dep_rcpt-like"/>
</dbReference>
<dbReference type="GO" id="GO:0009279">
    <property type="term" value="C:cell outer membrane"/>
    <property type="evidence" value="ECO:0007669"/>
    <property type="project" value="TreeGrafter"/>
</dbReference>
<evidence type="ECO:0000313" key="4">
    <source>
        <dbReference type="Proteomes" id="UP000825483"/>
    </source>
</evidence>
<dbReference type="EMBL" id="BPUB01000002">
    <property type="protein sequence ID" value="GJG59528.1"/>
    <property type="molecule type" value="Genomic_DNA"/>
</dbReference>
<keyword evidence="1 2" id="KW-0732">Signal</keyword>
<evidence type="ECO:0008006" key="5">
    <source>
        <dbReference type="Google" id="ProtNLM"/>
    </source>
</evidence>
<accession>A0A9R1CBF8</accession>
<dbReference type="PANTHER" id="PTHR30069">
    <property type="entry name" value="TONB-DEPENDENT OUTER MEMBRANE RECEPTOR"/>
    <property type="match status" value="1"/>
</dbReference>
<feature type="chain" id="PRO_5040424633" description="Cna protein B-type domain protein" evidence="2">
    <location>
        <begin position="21"/>
        <end position="849"/>
    </location>
</feature>
<evidence type="ECO:0000256" key="1">
    <source>
        <dbReference type="ARBA" id="ARBA00022729"/>
    </source>
</evidence>
<gene>
    <name evidence="3" type="ORF">PRLR5076_23790</name>
</gene>
<dbReference type="RefSeq" id="WP_223928720.1">
    <property type="nucleotide sequence ID" value="NZ_BPTU01000002.1"/>
</dbReference>
<dbReference type="GeneID" id="72466430"/>
<organism evidence="3 4">
    <name type="scientific">Prevotella lacticifex</name>
    <dbReference type="NCBI Taxonomy" id="2854755"/>
    <lineage>
        <taxon>Bacteria</taxon>
        <taxon>Pseudomonadati</taxon>
        <taxon>Bacteroidota</taxon>
        <taxon>Bacteroidia</taxon>
        <taxon>Bacteroidales</taxon>
        <taxon>Prevotellaceae</taxon>
        <taxon>Prevotella</taxon>
    </lineage>
</organism>
<evidence type="ECO:0000313" key="3">
    <source>
        <dbReference type="EMBL" id="GJG59528.1"/>
    </source>
</evidence>
<proteinExistence type="predicted"/>
<dbReference type="InterPro" id="IPR008969">
    <property type="entry name" value="CarboxyPept-like_regulatory"/>
</dbReference>
<sequence>MDFRILLTFLLLSVSGALHAQDYHGQVVGSNSSPVGNASVIMLDGNHRTLTFARSGRDGRYTVVTPSGKTGKWLTFVCMGFERDTIPLEGFVQGQKTVLTEKSFKIKEVKVVAPKMRQMGDTIDYYVGMFKQKQDRTLEDVLKKMPGISVGSDGSISVGGKRINKFYIEGMDLLGNKYSQATENINAGKVKKVQVLNNHEPIKMLRGRSFSDQAALNIVLADDAKEVWQGTVEAGTGSSLQKPGHWLGDARLTAMRFAHKLQSISIYKFNNTGKDILHEINVNQILGISAPDEVGFLHNINLTLPDLQPQRTTFNTSSLLASNWLFKTGKDSEIRLQLSGALDRSRQQQTTTTVYNDVDGGATIAEDVTAHSHESSLSGELHYQLNADKTYLINNLSGYVDWNRSTGQSILNGNIVRENVKPRKRYISDDFSWIHRFTDKRSLSLSGYAAYNDLPGHLLLHDGSWESLDLQTLRWKATTWIGQRIGAVNVTYDLETNGNRQWLSTRNPLDTANDRYAESWLTGRVTTSYKNDWLDLSARLPLSWLWRSLGREDKTNVLFTPEVSAKLTFGVDWDLSLSYNYGWQPLSLRDMTGTTLFTNYISVTQGLGYLDNSHGNSFTGILNYRNISSGFFATAMTSWAGNSGNILYRATYDHGFYTTRPTDRRSVSHFLMSMLQLSESVHWCRLNVSLQGHYTEERYNLLLSDVVTPFTLKSSSATLSFSLQPATWLSFDANSNVGASRQINRVDRSLDSPTLVSFVHRLNVYLMPGKWQVEWSHELYHGNNDATSTNYFMDLSVAYRRKTYELSVAMNNVLGTDTYKQHYYTINQQIHQLNILRPREILFTASFDI</sequence>
<protein>
    <recommendedName>
        <fullName evidence="5">Cna protein B-type domain protein</fullName>
    </recommendedName>
</protein>